<organism evidence="2 3">
    <name type="scientific">Paxillus involutus ATCC 200175</name>
    <dbReference type="NCBI Taxonomy" id="664439"/>
    <lineage>
        <taxon>Eukaryota</taxon>
        <taxon>Fungi</taxon>
        <taxon>Dikarya</taxon>
        <taxon>Basidiomycota</taxon>
        <taxon>Agaricomycotina</taxon>
        <taxon>Agaricomycetes</taxon>
        <taxon>Agaricomycetidae</taxon>
        <taxon>Boletales</taxon>
        <taxon>Paxilineae</taxon>
        <taxon>Paxillaceae</taxon>
        <taxon>Paxillus</taxon>
    </lineage>
</organism>
<feature type="region of interest" description="Disordered" evidence="1">
    <location>
        <begin position="148"/>
        <end position="167"/>
    </location>
</feature>
<reference evidence="3" key="2">
    <citation type="submission" date="2015-01" db="EMBL/GenBank/DDBJ databases">
        <title>Evolutionary Origins and Diversification of the Mycorrhizal Mutualists.</title>
        <authorList>
            <consortium name="DOE Joint Genome Institute"/>
            <consortium name="Mycorrhizal Genomics Consortium"/>
            <person name="Kohler A."/>
            <person name="Kuo A."/>
            <person name="Nagy L.G."/>
            <person name="Floudas D."/>
            <person name="Copeland A."/>
            <person name="Barry K.W."/>
            <person name="Cichocki N."/>
            <person name="Veneault-Fourrey C."/>
            <person name="LaButti K."/>
            <person name="Lindquist E.A."/>
            <person name="Lipzen A."/>
            <person name="Lundell T."/>
            <person name="Morin E."/>
            <person name="Murat C."/>
            <person name="Riley R."/>
            <person name="Ohm R."/>
            <person name="Sun H."/>
            <person name="Tunlid A."/>
            <person name="Henrissat B."/>
            <person name="Grigoriev I.V."/>
            <person name="Hibbett D.S."/>
            <person name="Martin F."/>
        </authorList>
    </citation>
    <scope>NUCLEOTIDE SEQUENCE [LARGE SCALE GENOMIC DNA]</scope>
    <source>
        <strain evidence="3">ATCC 200175</strain>
    </source>
</reference>
<reference evidence="2 3" key="1">
    <citation type="submission" date="2014-06" db="EMBL/GenBank/DDBJ databases">
        <authorList>
            <consortium name="DOE Joint Genome Institute"/>
            <person name="Kuo A."/>
            <person name="Kohler A."/>
            <person name="Nagy L.G."/>
            <person name="Floudas D."/>
            <person name="Copeland A."/>
            <person name="Barry K.W."/>
            <person name="Cichocki N."/>
            <person name="Veneault-Fourrey C."/>
            <person name="LaButti K."/>
            <person name="Lindquist E.A."/>
            <person name="Lipzen A."/>
            <person name="Lundell T."/>
            <person name="Morin E."/>
            <person name="Murat C."/>
            <person name="Sun H."/>
            <person name="Tunlid A."/>
            <person name="Henrissat B."/>
            <person name="Grigoriev I.V."/>
            <person name="Hibbett D.S."/>
            <person name="Martin F."/>
            <person name="Nordberg H.P."/>
            <person name="Cantor M.N."/>
            <person name="Hua S.X."/>
        </authorList>
    </citation>
    <scope>NUCLEOTIDE SEQUENCE [LARGE SCALE GENOMIC DNA]</scope>
    <source>
        <strain evidence="2 3">ATCC 200175</strain>
    </source>
</reference>
<accession>A0A0C9TH91</accession>
<evidence type="ECO:0000313" key="2">
    <source>
        <dbReference type="EMBL" id="KIJ06636.1"/>
    </source>
</evidence>
<proteinExistence type="predicted"/>
<evidence type="ECO:0000313" key="3">
    <source>
        <dbReference type="Proteomes" id="UP000053647"/>
    </source>
</evidence>
<protein>
    <submittedName>
        <fullName evidence="2">Uncharacterized protein</fullName>
    </submittedName>
</protein>
<dbReference type="EMBL" id="KN820231">
    <property type="protein sequence ID" value="KIJ06636.1"/>
    <property type="molecule type" value="Genomic_DNA"/>
</dbReference>
<name>A0A0C9TH91_PAXIN</name>
<evidence type="ECO:0000256" key="1">
    <source>
        <dbReference type="SAM" id="MobiDB-lite"/>
    </source>
</evidence>
<sequence length="167" mass="18899">MQLRMATYPFNKKLWLYAHVAASLNFPPAPSSRPKQPTTMDVSARRRSFYMSKWAWNLQRHREGIEWFENLKSSTLLQNIKGDLEWARQNVPAFDTIHSRGKLNYGTPNLSPGAVTKVDVDEVVEHCSKPNTAKEELYQQLASDAQFGAEDGGEAVEKGAEALMDDQ</sequence>
<dbReference type="HOGENOM" id="CLU_1595078_0_0_1"/>
<dbReference type="OrthoDB" id="329835at2759"/>
<gene>
    <name evidence="2" type="ORF">PAXINDRAFT_20169</name>
</gene>
<keyword evidence="3" id="KW-1185">Reference proteome</keyword>
<dbReference type="Proteomes" id="UP000053647">
    <property type="component" value="Unassembled WGS sequence"/>
</dbReference>
<dbReference type="AlphaFoldDB" id="A0A0C9TH91"/>